<feature type="compositionally biased region" description="Polar residues" evidence="6">
    <location>
        <begin position="621"/>
        <end position="630"/>
    </location>
</feature>
<keyword evidence="9" id="KW-1185">Reference proteome</keyword>
<evidence type="ECO:0000256" key="2">
    <source>
        <dbReference type="ARBA" id="ARBA00010123"/>
    </source>
</evidence>
<keyword evidence="3" id="KW-0964">Secreted</keyword>
<feature type="compositionally biased region" description="Low complexity" evidence="6">
    <location>
        <begin position="368"/>
        <end position="383"/>
    </location>
</feature>
<dbReference type="SUPFAM" id="SSF140746">
    <property type="entry name" value="SipA N-terminal domain-like"/>
    <property type="match status" value="1"/>
</dbReference>
<feature type="compositionally biased region" description="Polar residues" evidence="6">
    <location>
        <begin position="398"/>
        <end position="407"/>
    </location>
</feature>
<comment type="similarity">
    <text evidence="2">Belongs to the SipA/IpaA family.</text>
</comment>
<name>A0ABS3GIV2_9NEIS</name>
<dbReference type="Pfam" id="PF09052">
    <property type="entry name" value="SipA"/>
    <property type="match status" value="1"/>
</dbReference>
<gene>
    <name evidence="8" type="ORF">J1C50_05595</name>
</gene>
<evidence type="ECO:0000256" key="4">
    <source>
        <dbReference type="ARBA" id="ARBA00023026"/>
    </source>
</evidence>
<evidence type="ECO:0000313" key="9">
    <source>
        <dbReference type="Proteomes" id="UP000664349"/>
    </source>
</evidence>
<proteinExistence type="inferred from homology"/>
<dbReference type="InterPro" id="IPR015138">
    <property type="entry name" value="SipA_N"/>
</dbReference>
<keyword evidence="4" id="KW-0843">Virulence</keyword>
<evidence type="ECO:0000256" key="3">
    <source>
        <dbReference type="ARBA" id="ARBA00022525"/>
    </source>
</evidence>
<evidence type="ECO:0000256" key="1">
    <source>
        <dbReference type="ARBA" id="ARBA00004613"/>
    </source>
</evidence>
<dbReference type="Proteomes" id="UP000664349">
    <property type="component" value="Unassembled WGS sequence"/>
</dbReference>
<protein>
    <recommendedName>
        <fullName evidence="7">Salmonella invasion protein A N-terminal domain-containing protein</fullName>
    </recommendedName>
</protein>
<evidence type="ECO:0000313" key="8">
    <source>
        <dbReference type="EMBL" id="MBO0414978.1"/>
    </source>
</evidence>
<reference evidence="8 9" key="1">
    <citation type="submission" date="2021-03" db="EMBL/GenBank/DDBJ databases">
        <title>First Case of infection caused by Chromobacterium haemolyticum derived from water in China.</title>
        <authorList>
            <person name="Chen J."/>
            <person name="Liu C."/>
        </authorList>
    </citation>
    <scope>NUCLEOTIDE SEQUENCE [LARGE SCALE GENOMIC DNA]</scope>
    <source>
        <strain evidence="8 9">WJ-5</strain>
    </source>
</reference>
<feature type="compositionally biased region" description="Basic and acidic residues" evidence="6">
    <location>
        <begin position="277"/>
        <end position="286"/>
    </location>
</feature>
<feature type="domain" description="Salmonella invasion protein A N-terminal" evidence="7">
    <location>
        <begin position="52"/>
        <end position="263"/>
    </location>
</feature>
<keyword evidence="5" id="KW-0009">Actin-binding</keyword>
<organism evidence="8 9">
    <name type="scientific">Chromobacterium haemolyticum</name>
    <dbReference type="NCBI Taxonomy" id="394935"/>
    <lineage>
        <taxon>Bacteria</taxon>
        <taxon>Pseudomonadati</taxon>
        <taxon>Pseudomonadota</taxon>
        <taxon>Betaproteobacteria</taxon>
        <taxon>Neisseriales</taxon>
        <taxon>Chromobacteriaceae</taxon>
        <taxon>Chromobacterium</taxon>
    </lineage>
</organism>
<dbReference type="InterPro" id="IPR023224">
    <property type="entry name" value="SipA_actin-bd_C_sf"/>
</dbReference>
<dbReference type="Gene3D" id="1.10.4110.10">
    <property type="entry name" value="Salmonella invasion protein A, C-terminal actin-binding domain"/>
    <property type="match status" value="1"/>
</dbReference>
<feature type="region of interest" description="Disordered" evidence="6">
    <location>
        <begin position="621"/>
        <end position="647"/>
    </location>
</feature>
<evidence type="ECO:0000256" key="5">
    <source>
        <dbReference type="ARBA" id="ARBA00023203"/>
    </source>
</evidence>
<dbReference type="InterPro" id="IPR023225">
    <property type="entry name" value="SipA_chaperone-bd"/>
</dbReference>
<feature type="compositionally biased region" description="Low complexity" evidence="6">
    <location>
        <begin position="315"/>
        <end position="327"/>
    </location>
</feature>
<sequence>MPGLSGLSRAHSCPDLSALLNGPARPASALARRLSEARSSAAAPPRRHSLADLASYKADYSRDSVAALFAASSQSQRLGELYQESPNRYAKLEIAEFAKVYSQLSRQEGLSEQARQALDGLAQQYTDKILKDGLGEKSAFGPWTPKTDKQYQQRSKLEHKLAAMLEKQCPGGLLQLGNDFMRREVVPFILSRVESHLGRQLDESTCQRLTELVDSAAMKAFEELRQRRGELIEQRGVSVGTLARDLDTVAILPQLLRSLLEGLGQEAPPRATPDLPDEPKGPDAPKPDPSAAPAGGPNITINVGGITIDNSVNITDSGNTSDSGNSSRSQRPARGRRDPSRLVQRLNLKMHQQQGAQRGSESGDGQTRRAAASGDGAGRSFRSMETQTEATGGRDGTSRTTEVQTPVTDLDTSRITVSSTDAERVVIPADASTQADDTTAASPLSFKLWRSSFPEVVLKSVIYQSDANKAAGALAQDIRTAMLLDSRGELDRGPLVQARDAFLPEPGSSVGGKLYGRAMPETQWQQLRQGLEQHPQQTQLRGQILKTARLTSIAKFDGDKDCVILRLLNWASVQAPATGQTLAGGNSPRVEGALLRELREQPNVLQASSQPVANAAAQYSQPLTAPTRTDTPPVLADGGAEAAHTEPKAMDLRRQAFLQGMLNGATAAPAAQEVERLQFARPDLEAAEPTTEYFSPVIMNESTVKVAELRKNKGLEQLSVNTSLMDGLSGASKPADSVPAELTSMRFQPVTMSKLGVKVAELRQNKALDQLSASQALMDGLRAALKPVDDTPIETKKSWGSLLVDTLSEGALKQQAALPETLRQALSTHPQRLVLAEFAQRLRDQTNLCPSVAGGPYPLVGALLEGLGVSAKAPSRVITTVDGKYFDASGVKGAAQ</sequence>
<dbReference type="RefSeq" id="WP_200122989.1">
    <property type="nucleotide sequence ID" value="NZ_JAEILV010000011.1"/>
</dbReference>
<comment type="caution">
    <text evidence="8">The sequence shown here is derived from an EMBL/GenBank/DDBJ whole genome shotgun (WGS) entry which is preliminary data.</text>
</comment>
<dbReference type="EMBL" id="JAFLRD010000004">
    <property type="protein sequence ID" value="MBO0414978.1"/>
    <property type="molecule type" value="Genomic_DNA"/>
</dbReference>
<dbReference type="Gene3D" id="1.10.4150.10">
    <property type="entry name" value="SipA N-terminal domain-like"/>
    <property type="match status" value="1"/>
</dbReference>
<evidence type="ECO:0000256" key="6">
    <source>
        <dbReference type="SAM" id="MobiDB-lite"/>
    </source>
</evidence>
<feature type="compositionally biased region" description="Polar residues" evidence="6">
    <location>
        <begin position="350"/>
        <end position="365"/>
    </location>
</feature>
<comment type="subcellular location">
    <subcellularLocation>
        <location evidence="1">Secreted</location>
    </subcellularLocation>
</comment>
<feature type="region of interest" description="Disordered" evidence="6">
    <location>
        <begin position="263"/>
        <end position="416"/>
    </location>
</feature>
<accession>A0ABS3GIV2</accession>
<evidence type="ECO:0000259" key="7">
    <source>
        <dbReference type="Pfam" id="PF09052"/>
    </source>
</evidence>